<dbReference type="InterPro" id="IPR018497">
    <property type="entry name" value="Peptidase_M13_C"/>
</dbReference>
<dbReference type="AlphaFoldDB" id="A0A023G785"/>
<evidence type="ECO:0000259" key="2">
    <source>
        <dbReference type="Pfam" id="PF01431"/>
    </source>
</evidence>
<dbReference type="SUPFAM" id="SSF55486">
    <property type="entry name" value="Metalloproteases ('zincins'), catalytic domain"/>
    <property type="match status" value="1"/>
</dbReference>
<proteinExistence type="evidence at transcript level"/>
<dbReference type="GO" id="GO:0004222">
    <property type="term" value="F:metalloendopeptidase activity"/>
    <property type="evidence" value="ECO:0007669"/>
    <property type="project" value="InterPro"/>
</dbReference>
<evidence type="ECO:0000256" key="1">
    <source>
        <dbReference type="ARBA" id="ARBA00007357"/>
    </source>
</evidence>
<feature type="domain" description="Peptidase M13 C-terminal" evidence="2">
    <location>
        <begin position="65"/>
        <end position="297"/>
    </location>
</feature>
<dbReference type="Gene3D" id="3.40.390.10">
    <property type="entry name" value="Collagenase (Catalytic Domain)"/>
    <property type="match status" value="1"/>
</dbReference>
<comment type="similarity">
    <text evidence="1">Belongs to the peptidase M13 family.</text>
</comment>
<dbReference type="InterPro" id="IPR000718">
    <property type="entry name" value="Peptidase_M13"/>
</dbReference>
<sequence>MSVLERRYQHIPNIPLGTSFLEVLAMFQKNRKLNDLMKWKGGETKDEITVIRKDLKYCDHKHTSTPNHFVFPMEFFQEPFFANGLPWSVNFGSFGSVFAHQLLHHLHLGVHRSTEDKYLLLVNSCDKFSKNDVSACTKSTQCLFDEYKDAIQPVYNRTVETYLGSVRKELKEAAAKYYYENFPFALDRSMPGYIGDNSGISIVIEAYKKLLTEECDKEETRLKDLEDYSGMQLLLLARSMALCGAMAEDQMHIWMTDKQHSPYKHRVNIPMKNNADFADAFKCKKGSEMYKEENERCKLW</sequence>
<dbReference type="InterPro" id="IPR024079">
    <property type="entry name" value="MetalloPept_cat_dom_sf"/>
</dbReference>
<dbReference type="PANTHER" id="PTHR11733">
    <property type="entry name" value="ZINC METALLOPROTEASE FAMILY M13 NEPRILYSIN-RELATED"/>
    <property type="match status" value="1"/>
</dbReference>
<dbReference type="PROSITE" id="PS51885">
    <property type="entry name" value="NEPRILYSIN"/>
    <property type="match status" value="1"/>
</dbReference>
<organism evidence="3">
    <name type="scientific">Amblyomma triste</name>
    <name type="common">Neotropical tick</name>
    <dbReference type="NCBI Taxonomy" id="251400"/>
    <lineage>
        <taxon>Eukaryota</taxon>
        <taxon>Metazoa</taxon>
        <taxon>Ecdysozoa</taxon>
        <taxon>Arthropoda</taxon>
        <taxon>Chelicerata</taxon>
        <taxon>Arachnida</taxon>
        <taxon>Acari</taxon>
        <taxon>Parasitiformes</taxon>
        <taxon>Ixodida</taxon>
        <taxon>Ixodoidea</taxon>
        <taxon>Ixodidae</taxon>
        <taxon>Amblyomminae</taxon>
        <taxon>Amblyomma</taxon>
    </lineage>
</organism>
<reference evidence="3" key="1">
    <citation type="submission" date="2014-03" db="EMBL/GenBank/DDBJ databases">
        <title>The sialotranscriptome of Amblyomma triste, Amblyomma parvum and Amblyomma cajennense ticks, uncovered by 454-based RNA-seq.</title>
        <authorList>
            <person name="Garcia G.R."/>
            <person name="Gardinassi L.G."/>
            <person name="Ribeiro J.M."/>
            <person name="Anatriello E."/>
            <person name="Ferreira B.R."/>
            <person name="Moreira H.N."/>
            <person name="Mafra C."/>
            <person name="Olegario M.M."/>
            <person name="Szabo P.J."/>
            <person name="Miranda-Santos I.K."/>
            <person name="Maruyama S.R."/>
        </authorList>
    </citation>
    <scope>NUCLEOTIDE SEQUENCE</scope>
    <source>
        <strain evidence="3">Mato Grasso do Sul</strain>
        <tissue evidence="3">Salivary glands</tissue>
    </source>
</reference>
<protein>
    <submittedName>
        <fullName evidence="3">Putative peptidase family m13 includes neprilysin</fullName>
    </submittedName>
</protein>
<dbReference type="GO" id="GO:0005886">
    <property type="term" value="C:plasma membrane"/>
    <property type="evidence" value="ECO:0007669"/>
    <property type="project" value="TreeGrafter"/>
</dbReference>
<dbReference type="Pfam" id="PF01431">
    <property type="entry name" value="Peptidase_M13"/>
    <property type="match status" value="1"/>
</dbReference>
<evidence type="ECO:0000313" key="3">
    <source>
        <dbReference type="EMBL" id="JAC30051.1"/>
    </source>
</evidence>
<name>A0A023G785_AMBTT</name>
<dbReference type="EMBL" id="GBBM01005367">
    <property type="protein sequence ID" value="JAC30051.1"/>
    <property type="molecule type" value="mRNA"/>
</dbReference>
<accession>A0A023G785</accession>
<dbReference type="GO" id="GO:0016485">
    <property type="term" value="P:protein processing"/>
    <property type="evidence" value="ECO:0007669"/>
    <property type="project" value="TreeGrafter"/>
</dbReference>
<dbReference type="PANTHER" id="PTHR11733:SF167">
    <property type="entry name" value="FI17812P1-RELATED"/>
    <property type="match status" value="1"/>
</dbReference>